<evidence type="ECO:0000256" key="2">
    <source>
        <dbReference type="ARBA" id="ARBA00004948"/>
    </source>
</evidence>
<evidence type="ECO:0000256" key="12">
    <source>
        <dbReference type="SAM" id="Phobius"/>
    </source>
</evidence>
<feature type="transmembrane region" description="Helical" evidence="12">
    <location>
        <begin position="318"/>
        <end position="337"/>
    </location>
</feature>
<evidence type="ECO:0000256" key="10">
    <source>
        <dbReference type="ARBA" id="ARBA00033171"/>
    </source>
</evidence>
<comment type="catalytic activity">
    <reaction evidence="11">
        <text>N(6)-(pyridoxal phosphate)-L-lysyl-[4-amino-5-hydroxymethyl-2-methylpyrimidine phosphate synthase] + L-histidyl-[4-amino-5-hydroxymethyl-2-methylpyrimidine phosphate synthase] + 2 Fe(3+) + 4 H2O = L-lysyl-[4-amino-5-hydroxymethyl-2-methylpyrimidine phosphate synthase] + (2S)-2-amino-5-hydroxy-4-oxopentanoyl-[4-amino-5-hydroxymethyl-2-methylpyrimidine phosphate synthase] + 4-amino-2-methyl-5-(phosphooxymethyl)pyrimidine + 3-oxopropanoate + 2 Fe(2+) + 2 H(+)</text>
        <dbReference type="Rhea" id="RHEA:65756"/>
        <dbReference type="Rhea" id="RHEA-COMP:16892"/>
        <dbReference type="Rhea" id="RHEA-COMP:16893"/>
        <dbReference type="Rhea" id="RHEA-COMP:16894"/>
        <dbReference type="Rhea" id="RHEA-COMP:16895"/>
        <dbReference type="ChEBI" id="CHEBI:15377"/>
        <dbReference type="ChEBI" id="CHEBI:15378"/>
        <dbReference type="ChEBI" id="CHEBI:29033"/>
        <dbReference type="ChEBI" id="CHEBI:29034"/>
        <dbReference type="ChEBI" id="CHEBI:29969"/>
        <dbReference type="ChEBI" id="CHEBI:29979"/>
        <dbReference type="ChEBI" id="CHEBI:33190"/>
        <dbReference type="ChEBI" id="CHEBI:58354"/>
        <dbReference type="ChEBI" id="CHEBI:143915"/>
        <dbReference type="ChEBI" id="CHEBI:157692"/>
    </reaction>
    <physiologicalReaction direction="left-to-right" evidence="11">
        <dbReference type="Rhea" id="RHEA:65757"/>
    </physiologicalReaction>
</comment>
<accession>A0ABT9FD26</accession>
<dbReference type="Proteomes" id="UP001177212">
    <property type="component" value="Unassembled WGS sequence"/>
</dbReference>
<comment type="subunit">
    <text evidence="4">Homodimer.</text>
</comment>
<evidence type="ECO:0000256" key="3">
    <source>
        <dbReference type="ARBA" id="ARBA00009406"/>
    </source>
</evidence>
<evidence type="ECO:0000313" key="15">
    <source>
        <dbReference type="EMBL" id="MDP2564675.1"/>
    </source>
</evidence>
<dbReference type="SUPFAM" id="SSF53850">
    <property type="entry name" value="Periplasmic binding protein-like II"/>
    <property type="match status" value="1"/>
</dbReference>
<keyword evidence="16" id="KW-1185">Reference proteome</keyword>
<evidence type="ECO:0000256" key="9">
    <source>
        <dbReference type="ARBA" id="ARBA00023004"/>
    </source>
</evidence>
<protein>
    <recommendedName>
        <fullName evidence="10">Thiamine pyrimidine synthase</fullName>
    </recommendedName>
</protein>
<keyword evidence="12" id="KW-0472">Membrane</keyword>
<comment type="function">
    <text evidence="1">Responsible for the formation of the pyrimidine heterocycle in the thiamine biosynthesis pathway. Catalyzes the formation of hydroxymethylpyrimidine phosphate (HMP-P) from histidine and pyridoxal phosphate (PLP). The protein uses PLP and the active site histidine to form HMP-P, generating an inactive enzyme. The enzyme can only undergo a single turnover, which suggests it is a suicide enzyme.</text>
</comment>
<evidence type="ECO:0000256" key="11">
    <source>
        <dbReference type="ARBA" id="ARBA00048179"/>
    </source>
</evidence>
<feature type="domain" description="SsuA/THI5-like" evidence="14">
    <location>
        <begin position="32"/>
        <end position="242"/>
    </location>
</feature>
<evidence type="ECO:0000313" key="16">
    <source>
        <dbReference type="Proteomes" id="UP001177212"/>
    </source>
</evidence>
<dbReference type="PANTHER" id="PTHR31528">
    <property type="entry name" value="4-AMINO-5-HYDROXYMETHYL-2-METHYLPYRIMIDINE PHOSPHATE SYNTHASE THI11-RELATED"/>
    <property type="match status" value="1"/>
</dbReference>
<comment type="caution">
    <text evidence="15">The sequence shown here is derived from an EMBL/GenBank/DDBJ whole genome shotgun (WGS) entry which is preliminary data.</text>
</comment>
<evidence type="ECO:0000259" key="14">
    <source>
        <dbReference type="Pfam" id="PF09084"/>
    </source>
</evidence>
<comment type="pathway">
    <text evidence="2">Cofactor biosynthesis; thiamine diphosphate biosynthesis.</text>
</comment>
<evidence type="ECO:0000256" key="7">
    <source>
        <dbReference type="ARBA" id="ARBA00022898"/>
    </source>
</evidence>
<sequence>MLLKGLILGLCCFCAQIAAQESVTLQLKWTHQFQFAGYYMAKEKGFYKDVGLDVTINPADLTMPDAFSAVANGDAEFGVGHSGILQERINGQSFVAMAPILQYSPYCWMVKDTSDIFHPRDFVNKRISKVSHNDSNELMAMLTRSGVNTRLLSVYNGDNPSQAWIENRLDAMQVYLSTEPYNMTQRGISHRLICPQRYGIDVYADILYTTGKMLSTSPETVEKFYQASLKGWRYAMMNMDEAIAVTQILYAPNKSFHELAYEAEVLKEYIMPATTSLGHMSIPKWRLIADLYGIHQTEFDKVKASFIYKYQRPEKMELSWMLIAAIIVSVISIPLYLRLMFSKKITV</sequence>
<evidence type="ECO:0000256" key="8">
    <source>
        <dbReference type="ARBA" id="ARBA00022977"/>
    </source>
</evidence>
<organism evidence="15 16">
    <name type="scientific">Pseudoalteromonas marina</name>
    <dbReference type="NCBI Taxonomy" id="267375"/>
    <lineage>
        <taxon>Bacteria</taxon>
        <taxon>Pseudomonadati</taxon>
        <taxon>Pseudomonadota</taxon>
        <taxon>Gammaproteobacteria</taxon>
        <taxon>Alteromonadales</taxon>
        <taxon>Pseudoalteromonadaceae</taxon>
        <taxon>Pseudoalteromonas</taxon>
    </lineage>
</organism>
<keyword evidence="12" id="KW-0812">Transmembrane</keyword>
<dbReference type="Pfam" id="PF09084">
    <property type="entry name" value="NMT1"/>
    <property type="match status" value="1"/>
</dbReference>
<dbReference type="Gene3D" id="3.40.190.10">
    <property type="entry name" value="Periplasmic binding protein-like II"/>
    <property type="match status" value="2"/>
</dbReference>
<feature type="chain" id="PRO_5045370222" description="Thiamine pyrimidine synthase" evidence="13">
    <location>
        <begin position="18"/>
        <end position="347"/>
    </location>
</feature>
<evidence type="ECO:0000256" key="4">
    <source>
        <dbReference type="ARBA" id="ARBA00011738"/>
    </source>
</evidence>
<comment type="similarity">
    <text evidence="3">Belongs to the NMT1/THI5 family.</text>
</comment>
<dbReference type="EMBL" id="JAUYVT010000006">
    <property type="protein sequence ID" value="MDP2564675.1"/>
    <property type="molecule type" value="Genomic_DNA"/>
</dbReference>
<dbReference type="RefSeq" id="WP_271481133.1">
    <property type="nucleotide sequence ID" value="NZ_JAUYVT010000006.1"/>
</dbReference>
<keyword evidence="6" id="KW-0479">Metal-binding</keyword>
<evidence type="ECO:0000256" key="1">
    <source>
        <dbReference type="ARBA" id="ARBA00003469"/>
    </source>
</evidence>
<dbReference type="InterPro" id="IPR027939">
    <property type="entry name" value="NMT1/THI5"/>
</dbReference>
<evidence type="ECO:0000256" key="13">
    <source>
        <dbReference type="SAM" id="SignalP"/>
    </source>
</evidence>
<dbReference type="PANTHER" id="PTHR31528:SF1">
    <property type="entry name" value="4-AMINO-5-HYDROXYMETHYL-2-METHYLPYRIMIDINE PHOSPHATE SYNTHASE THI11-RELATED"/>
    <property type="match status" value="1"/>
</dbReference>
<name>A0ABT9FD26_9GAMM</name>
<keyword evidence="7" id="KW-0663">Pyridoxal phosphate</keyword>
<keyword evidence="9" id="KW-0408">Iron</keyword>
<evidence type="ECO:0000256" key="5">
    <source>
        <dbReference type="ARBA" id="ARBA00022679"/>
    </source>
</evidence>
<keyword evidence="5" id="KW-0808">Transferase</keyword>
<keyword evidence="8" id="KW-0784">Thiamine biosynthesis</keyword>
<keyword evidence="12" id="KW-1133">Transmembrane helix</keyword>
<reference evidence="15" key="1">
    <citation type="submission" date="2023-07" db="EMBL/GenBank/DDBJ databases">
        <title>Genome content predicts the carbon catabolic preferences of heterotrophic bacteria.</title>
        <authorList>
            <person name="Gralka M."/>
        </authorList>
    </citation>
    <scope>NUCLEOTIDE SEQUENCE</scope>
    <source>
        <strain evidence="15">4G09</strain>
    </source>
</reference>
<feature type="signal peptide" evidence="13">
    <location>
        <begin position="1"/>
        <end position="17"/>
    </location>
</feature>
<gene>
    <name evidence="15" type="ORF">Q8W34_08515</name>
</gene>
<proteinExistence type="inferred from homology"/>
<evidence type="ECO:0000256" key="6">
    <source>
        <dbReference type="ARBA" id="ARBA00022723"/>
    </source>
</evidence>
<keyword evidence="13" id="KW-0732">Signal</keyword>
<dbReference type="InterPro" id="IPR015168">
    <property type="entry name" value="SsuA/THI5"/>
</dbReference>